<keyword evidence="5" id="KW-1185">Reference proteome</keyword>
<dbReference type="GO" id="GO:0009190">
    <property type="term" value="P:cyclic nucleotide biosynthetic process"/>
    <property type="evidence" value="ECO:0007669"/>
    <property type="project" value="InterPro"/>
</dbReference>
<feature type="compositionally biased region" description="Low complexity" evidence="1">
    <location>
        <begin position="32"/>
        <end position="52"/>
    </location>
</feature>
<dbReference type="SUPFAM" id="SSF55073">
    <property type="entry name" value="Nucleotide cyclase"/>
    <property type="match status" value="1"/>
</dbReference>
<name>A0A0S4JIS5_BODSA</name>
<protein>
    <submittedName>
        <fullName evidence="4">Guanylate cyclase, putative</fullName>
    </submittedName>
</protein>
<feature type="non-terminal residue" evidence="4">
    <location>
        <position position="1190"/>
    </location>
</feature>
<feature type="compositionally biased region" description="Polar residues" evidence="1">
    <location>
        <begin position="1"/>
        <end position="14"/>
    </location>
</feature>
<feature type="region of interest" description="Disordered" evidence="1">
    <location>
        <begin position="1104"/>
        <end position="1142"/>
    </location>
</feature>
<gene>
    <name evidence="4" type="ORF">BSAL_24815</name>
</gene>
<dbReference type="GO" id="GO:0035556">
    <property type="term" value="P:intracellular signal transduction"/>
    <property type="evidence" value="ECO:0007669"/>
    <property type="project" value="InterPro"/>
</dbReference>
<keyword evidence="2" id="KW-1133">Transmembrane helix</keyword>
<accession>A0A0S4JIS5</accession>
<feature type="transmembrane region" description="Helical" evidence="2">
    <location>
        <begin position="131"/>
        <end position="156"/>
    </location>
</feature>
<evidence type="ECO:0000259" key="3">
    <source>
        <dbReference type="PROSITE" id="PS50125"/>
    </source>
</evidence>
<evidence type="ECO:0000256" key="2">
    <source>
        <dbReference type="SAM" id="Phobius"/>
    </source>
</evidence>
<feature type="region of interest" description="Disordered" evidence="1">
    <location>
        <begin position="1157"/>
        <end position="1190"/>
    </location>
</feature>
<evidence type="ECO:0000313" key="5">
    <source>
        <dbReference type="Proteomes" id="UP000051952"/>
    </source>
</evidence>
<evidence type="ECO:0000313" key="4">
    <source>
        <dbReference type="EMBL" id="CUG90064.1"/>
    </source>
</evidence>
<keyword evidence="2" id="KW-0472">Membrane</keyword>
<dbReference type="InterPro" id="IPR001054">
    <property type="entry name" value="A/G_cyclase"/>
</dbReference>
<feature type="compositionally biased region" description="Gly residues" evidence="1">
    <location>
        <begin position="1161"/>
        <end position="1175"/>
    </location>
</feature>
<proteinExistence type="predicted"/>
<reference evidence="5" key="1">
    <citation type="submission" date="2015-09" db="EMBL/GenBank/DDBJ databases">
        <authorList>
            <consortium name="Pathogen Informatics"/>
        </authorList>
    </citation>
    <scope>NUCLEOTIDE SEQUENCE [LARGE SCALE GENOMIC DNA]</scope>
    <source>
        <strain evidence="5">Lake Konstanz</strain>
    </source>
</reference>
<dbReference type="Gene3D" id="3.30.70.1230">
    <property type="entry name" value="Nucleotide cyclase"/>
    <property type="match status" value="1"/>
</dbReference>
<feature type="compositionally biased region" description="Basic residues" evidence="1">
    <location>
        <begin position="68"/>
        <end position="80"/>
    </location>
</feature>
<evidence type="ECO:0000256" key="1">
    <source>
        <dbReference type="SAM" id="MobiDB-lite"/>
    </source>
</evidence>
<keyword evidence="2" id="KW-0812">Transmembrane</keyword>
<dbReference type="InterPro" id="IPR029787">
    <property type="entry name" value="Nucleotide_cyclase"/>
</dbReference>
<feature type="domain" description="Guanylate cyclase" evidence="3">
    <location>
        <begin position="737"/>
        <end position="882"/>
    </location>
</feature>
<dbReference type="VEuPathDB" id="TriTrypDB:BSAL_24815"/>
<feature type="transmembrane region" description="Helical" evidence="2">
    <location>
        <begin position="523"/>
        <end position="544"/>
    </location>
</feature>
<feature type="region of interest" description="Disordered" evidence="1">
    <location>
        <begin position="630"/>
        <end position="693"/>
    </location>
</feature>
<dbReference type="EMBL" id="CYKH01001789">
    <property type="protein sequence ID" value="CUG90064.1"/>
    <property type="molecule type" value="Genomic_DNA"/>
</dbReference>
<feature type="compositionally biased region" description="Low complexity" evidence="1">
    <location>
        <begin position="1125"/>
        <end position="1140"/>
    </location>
</feature>
<feature type="compositionally biased region" description="Polar residues" evidence="1">
    <location>
        <begin position="632"/>
        <end position="641"/>
    </location>
</feature>
<feature type="compositionally biased region" description="Polar residues" evidence="1">
    <location>
        <begin position="678"/>
        <end position="693"/>
    </location>
</feature>
<sequence>MFSPTSSSQRNRQALASRGGESLAITSSSPTPHNHLPSSPDNNNNNNNNDTSGPPPPAFGSAGSRSSRLSHIKQQQRRHSSSSSPNGGGVGMGVVILADELTSVRSATTGTTDDIATAPVLKGYRRPRITIPLMGIFLLQLFVVVGAFVGVTTYLLETELRATDRFVREVLQQQLDDARGEVLLPLYEHLRTLQKLALGLAVYNATFPYLPMSTELAARSMSFDDALEPWKLMRVTAAVPSGLASYVYMMVCGYYSTVPGEEDTCLVWVEVGCSGEVCYITRDTNSTNIYLAGIPPTGFLDPTQTHNSTYNPGVNEEYYIRFLKNITGMIAWSNAYVWGTPGDPLWGQNIFVTSYFCLSFAPPSRGGQGCERAVAMDVNFTFTHQILEDIVQREGEAVTLVDLFNNVVYSSTDDSVPVIDPNNQVLWTIPSSPIPKVAAATAYYQACAAAAAAGAHLLSYCDTLVVLDDGDGTIIATQTIYTNFTSIIGDSSTTVGPPQLLIIKTIPRDAYYHDSHVAFQSSLTVVIVVCLVSIVASVAVFFGITNPVHQLTLNFRHASALENEKAEFGSTVITEMSDLNEEFVILNSRLATARAFLPHSILLNGGLPPCGAEGSVLMAAQLDGADADQFDVFSNTTSPTNRYPPPPPLEHAAEGKEGEEPNQSPQAPNPMMAATSVPPINNNKGRGNSPVTLPQISVAPTSSALAASGIGMHQPAHHQQHQPQFGFSDLLHRRGVAVLFVNVMSFEKILTAWPDVGMRVHAAVLHEIIGAVTARSGVVDSFHGDRFLITFNASVVCPAPAARAVEAMMELITKIFSRAHHKLVGASNMLGGQQSGASEILRSFGVRVGASCGPAMCGTIGNRCIQRFSTVGKCVGQAHSLMQYARTELLSNVISEELLTHGVLEGVSPMSPTAINSKPFNNVFSAGTPTAATTTTTTTTTNGLSNTTAVGIGTPTSNLHSNRNPLNPRNVGGGAEAPRFTPLSAADSEVLIQGGVLASSPTIGSPRELLYMFVGHGILPKDSKSTTMATMVGWRGGSLLLQHQQLHLNGSCIDDDGAGGSAKGNLRDAFSPIPMSKEGYYVVPHYLPVEPSMVQKLPPPFSPGLIPPFQQTRHGSVSRGGGGSSIATTGSSGEGSSSSREALRHHHHYQHVTAVDYHSRSGGGGAGGGGGGGRGFNSVSLAPHEEMHQS</sequence>
<dbReference type="PROSITE" id="PS50125">
    <property type="entry name" value="GUANYLATE_CYCLASE_2"/>
    <property type="match status" value="1"/>
</dbReference>
<feature type="region of interest" description="Disordered" evidence="1">
    <location>
        <begin position="1"/>
        <end position="89"/>
    </location>
</feature>
<dbReference type="Proteomes" id="UP000051952">
    <property type="component" value="Unassembled WGS sequence"/>
</dbReference>
<dbReference type="AlphaFoldDB" id="A0A0S4JIS5"/>
<organism evidence="4 5">
    <name type="scientific">Bodo saltans</name>
    <name type="common">Flagellated protozoan</name>
    <dbReference type="NCBI Taxonomy" id="75058"/>
    <lineage>
        <taxon>Eukaryota</taxon>
        <taxon>Discoba</taxon>
        <taxon>Euglenozoa</taxon>
        <taxon>Kinetoplastea</taxon>
        <taxon>Metakinetoplastina</taxon>
        <taxon>Eubodonida</taxon>
        <taxon>Bodonidae</taxon>
        <taxon>Bodo</taxon>
    </lineage>
</organism>